<evidence type="ECO:0000259" key="2">
    <source>
        <dbReference type="Pfam" id="PF14372"/>
    </source>
</evidence>
<dbReference type="Proteomes" id="UP000235145">
    <property type="component" value="Unassembled WGS sequence"/>
</dbReference>
<protein>
    <recommendedName>
        <fullName evidence="2">hAT-like transposase RNase-H fold domain-containing protein</fullName>
    </recommendedName>
</protein>
<dbReference type="AlphaFoldDB" id="A0A9R1UHM3"/>
<feature type="domain" description="hAT-like transposase RNase-H fold" evidence="2">
    <location>
        <begin position="168"/>
        <end position="265"/>
    </location>
</feature>
<dbReference type="GO" id="GO:0003677">
    <property type="term" value="F:DNA binding"/>
    <property type="evidence" value="ECO:0007669"/>
    <property type="project" value="UniProtKB-KW"/>
</dbReference>
<reference evidence="3 4" key="1">
    <citation type="journal article" date="2017" name="Nat. Commun.">
        <title>Genome assembly with in vitro proximity ligation data and whole-genome triplication in lettuce.</title>
        <authorList>
            <person name="Reyes-Chin-Wo S."/>
            <person name="Wang Z."/>
            <person name="Yang X."/>
            <person name="Kozik A."/>
            <person name="Arikit S."/>
            <person name="Song C."/>
            <person name="Xia L."/>
            <person name="Froenicke L."/>
            <person name="Lavelle D.O."/>
            <person name="Truco M.J."/>
            <person name="Xia R."/>
            <person name="Zhu S."/>
            <person name="Xu C."/>
            <person name="Xu H."/>
            <person name="Xu X."/>
            <person name="Cox K."/>
            <person name="Korf I."/>
            <person name="Meyers B.C."/>
            <person name="Michelmore R.W."/>
        </authorList>
    </citation>
    <scope>NUCLEOTIDE SEQUENCE [LARGE SCALE GENOMIC DNA]</scope>
    <source>
        <strain evidence="4">cv. Salinas</strain>
        <tissue evidence="3">Seedlings</tissue>
    </source>
</reference>
<keyword evidence="4" id="KW-1185">Reference proteome</keyword>
<organism evidence="3 4">
    <name type="scientific">Lactuca sativa</name>
    <name type="common">Garden lettuce</name>
    <dbReference type="NCBI Taxonomy" id="4236"/>
    <lineage>
        <taxon>Eukaryota</taxon>
        <taxon>Viridiplantae</taxon>
        <taxon>Streptophyta</taxon>
        <taxon>Embryophyta</taxon>
        <taxon>Tracheophyta</taxon>
        <taxon>Spermatophyta</taxon>
        <taxon>Magnoliopsida</taxon>
        <taxon>eudicotyledons</taxon>
        <taxon>Gunneridae</taxon>
        <taxon>Pentapetalae</taxon>
        <taxon>asterids</taxon>
        <taxon>campanulids</taxon>
        <taxon>Asterales</taxon>
        <taxon>Asteraceae</taxon>
        <taxon>Cichorioideae</taxon>
        <taxon>Cichorieae</taxon>
        <taxon>Lactucinae</taxon>
        <taxon>Lactuca</taxon>
    </lineage>
</organism>
<dbReference type="InterPro" id="IPR012337">
    <property type="entry name" value="RNaseH-like_sf"/>
</dbReference>
<evidence type="ECO:0000256" key="1">
    <source>
        <dbReference type="ARBA" id="ARBA00023125"/>
    </source>
</evidence>
<sequence length="378" mass="44271">MGSNDTTISFLKKKIQIWGHAVLDAQYLHMRCCAHVLNLILCDGLKDGDLAIQVIRNVVMYVRSSLSRLGKFKECVKIEKLNVPGTICLDVSTKWKSTYLMLESALKYRKAFNRLEEDGYYARFFNVGPSSLLNEVDAKKSMMSLKSGHLVILIGMLNKHYVTNWFSRSLYVTSSAYFHDMCSLHSHINEYIKSDDWRVSSMAMNMKEKLGNAEKMNPLLYVDVLEPLYKLEYVNWSLEEMYPIYDIVDLKKKLKATLTRLYDFYLEKHPMYAKNSSSNNNHNKRKSQVMSYLTYWIGGRQMKQNIRFSEKLQGMSWLFQFLHLLRNPHLARRVEIWIHLGVFFLLKQCERFYAHKIGFGILQANLIFAPTISIERPF</sequence>
<dbReference type="SUPFAM" id="SSF53098">
    <property type="entry name" value="Ribonuclease H-like"/>
    <property type="match status" value="1"/>
</dbReference>
<evidence type="ECO:0000313" key="3">
    <source>
        <dbReference type="EMBL" id="KAJ0187212.1"/>
    </source>
</evidence>
<accession>A0A9R1UHM3</accession>
<keyword evidence="1" id="KW-0238">DNA-binding</keyword>
<evidence type="ECO:0000313" key="4">
    <source>
        <dbReference type="Proteomes" id="UP000235145"/>
    </source>
</evidence>
<dbReference type="InterPro" id="IPR025525">
    <property type="entry name" value="hAT-like_transposase_RNase-H"/>
</dbReference>
<dbReference type="PANTHER" id="PTHR46481:SF2">
    <property type="entry name" value="BED-TYPE DOMAIN-CONTAINING PROTEIN"/>
    <property type="match status" value="1"/>
</dbReference>
<name>A0A9R1UHM3_LACSA</name>
<dbReference type="InterPro" id="IPR052035">
    <property type="entry name" value="ZnF_BED_domain_contain"/>
</dbReference>
<proteinExistence type="predicted"/>
<gene>
    <name evidence="3" type="ORF">LSAT_V11C900468750</name>
</gene>
<comment type="caution">
    <text evidence="3">The sequence shown here is derived from an EMBL/GenBank/DDBJ whole genome shotgun (WGS) entry which is preliminary data.</text>
</comment>
<dbReference type="PANTHER" id="PTHR46481">
    <property type="entry name" value="ZINC FINGER BED DOMAIN-CONTAINING PROTEIN 4"/>
    <property type="match status" value="1"/>
</dbReference>
<dbReference type="EMBL" id="NBSK02000009">
    <property type="protein sequence ID" value="KAJ0187212.1"/>
    <property type="molecule type" value="Genomic_DNA"/>
</dbReference>
<dbReference type="Pfam" id="PF14372">
    <property type="entry name" value="hAT-like_RNase-H"/>
    <property type="match status" value="1"/>
</dbReference>